<dbReference type="InterPro" id="IPR017850">
    <property type="entry name" value="Alkaline_phosphatase_core_sf"/>
</dbReference>
<comment type="similarity">
    <text evidence="1">Belongs to the sulfatase family.</text>
</comment>
<evidence type="ECO:0000313" key="6">
    <source>
        <dbReference type="Proteomes" id="UP000662914"/>
    </source>
</evidence>
<keyword evidence="2" id="KW-1133">Transmembrane helix</keyword>
<accession>A0A809RTX8</accession>
<keyword evidence="2" id="KW-0472">Membrane</keyword>
<reference evidence="5" key="1">
    <citation type="journal article" name="DNA Res.">
        <title>The physiological potential of anammox bacteria as revealed by their core genome structure.</title>
        <authorList>
            <person name="Okubo T."/>
            <person name="Toyoda A."/>
            <person name="Fukuhara K."/>
            <person name="Uchiyama I."/>
            <person name="Harigaya Y."/>
            <person name="Kuroiwa M."/>
            <person name="Suzuki T."/>
            <person name="Murakami Y."/>
            <person name="Suwa Y."/>
            <person name="Takami H."/>
        </authorList>
    </citation>
    <scope>NUCLEOTIDE SEQUENCE</scope>
    <source>
        <strain evidence="5">317325-3</strain>
    </source>
</reference>
<dbReference type="InterPro" id="IPR000917">
    <property type="entry name" value="Sulfatase_N"/>
</dbReference>
<dbReference type="Gene3D" id="3.40.720.10">
    <property type="entry name" value="Alkaline Phosphatase, subunit A"/>
    <property type="match status" value="1"/>
</dbReference>
<feature type="transmembrane region" description="Helical" evidence="2">
    <location>
        <begin position="12"/>
        <end position="30"/>
    </location>
</feature>
<dbReference type="EMBL" id="AP021857">
    <property type="protein sequence ID" value="BBO19877.1"/>
    <property type="molecule type" value="Genomic_DNA"/>
</dbReference>
<dbReference type="InterPro" id="IPR050738">
    <property type="entry name" value="Sulfatase"/>
</dbReference>
<dbReference type="SUPFAM" id="SSF53649">
    <property type="entry name" value="Alkaline phosphatase-like"/>
    <property type="match status" value="1"/>
</dbReference>
<gene>
    <name evidence="5" type="ORF">DSYM_05760</name>
</gene>
<evidence type="ECO:0000256" key="1">
    <source>
        <dbReference type="ARBA" id="ARBA00008779"/>
    </source>
</evidence>
<dbReference type="InterPro" id="IPR024588">
    <property type="entry name" value="YejM_N"/>
</dbReference>
<keyword evidence="2" id="KW-0812">Transmembrane</keyword>
<dbReference type="AlphaFoldDB" id="A0A809RTX8"/>
<dbReference type="InterPro" id="IPR012159">
    <property type="entry name" value="YejM-like"/>
</dbReference>
<feature type="transmembrane region" description="Helical" evidence="2">
    <location>
        <begin position="77"/>
        <end position="98"/>
    </location>
</feature>
<organism evidence="5 6">
    <name type="scientific">Candidatus Desulfobacillus denitrificans</name>
    <dbReference type="NCBI Taxonomy" id="2608985"/>
    <lineage>
        <taxon>Bacteria</taxon>
        <taxon>Pseudomonadati</taxon>
        <taxon>Pseudomonadota</taxon>
        <taxon>Betaproteobacteria</taxon>
        <taxon>Candidatus Desulfobacillus</taxon>
    </lineage>
</organism>
<feature type="domain" description="Inner membrane protein YejM N-terminal" evidence="4">
    <location>
        <begin position="80"/>
        <end position="248"/>
    </location>
</feature>
<dbReference type="PANTHER" id="PTHR42693">
    <property type="entry name" value="ARYLSULFATASE FAMILY MEMBER"/>
    <property type="match status" value="1"/>
</dbReference>
<dbReference type="PIRSF" id="PIRSF004950">
    <property type="entry name" value="Mmb_sulf_HI0842"/>
    <property type="match status" value="1"/>
</dbReference>
<dbReference type="Pfam" id="PF00884">
    <property type="entry name" value="Sulfatase"/>
    <property type="match status" value="1"/>
</dbReference>
<dbReference type="Proteomes" id="UP000662914">
    <property type="component" value="Chromosome"/>
</dbReference>
<feature type="domain" description="Sulfatase N-terminal" evidence="3">
    <location>
        <begin position="256"/>
        <end position="535"/>
    </location>
</feature>
<name>A0A809RTX8_9PROT</name>
<sequence>MFVLPSARQLNRYFLLTWLIAIVQVLGLQSARQFAAPAVAGWTLAATISYAFLYLLPALLASHLLRRILGRWPLKGGGWLLAATAVGLAGLTQMLLYADRLIRDMYGFHINGFVINLVSTPGGIDSLGATWAAKLTAALICALLLAAQAGAYAWASRRAAPAPAGSRQPWRWALLAVILAGTGERLAYAYSAAANYQPILFASERYPLYQPLTMRKLAKSLGIASAQTEGQSLRVKDGGLAYPLQPLRVEAPPAPPNIVWLVAESLRFDMLDPQIMPRLWAFSNDALRLEKHFSGGNLTQMGVFSMFYGLYGSDWFPMRAAQRAPVLMDVLQQERYQFDLRTSQRFTYPAFDKTIFANMRPQDMHAFESGPPPWQRDAKNIDDMLAFIDRRDPARPFMSYMFFESTHAPYDFPPEAAIARPYLENFNYLTADFGRDIGQIKNRYINAARHVDGQIGRVIDHLKAKGLLDKTIVIVLGDHGEEFMERSRWGHSAEFNRFQTGTPAVIRVPGRAPRVVTGITSHLDIPATLMPLLGVKNPPADYSLGYDLLAPGFRRDYAVAADWNRIAYIGNDFKVSFPVNALGAIRNEVSDGDDRPLADSGAVLKAIRTAMLEIMGNLSRFSRPLS</sequence>
<evidence type="ECO:0000313" key="5">
    <source>
        <dbReference type="EMBL" id="BBO19877.1"/>
    </source>
</evidence>
<protein>
    <submittedName>
        <fullName evidence="5">Sulfatase</fullName>
    </submittedName>
</protein>
<dbReference type="Pfam" id="PF11893">
    <property type="entry name" value="DUF3413"/>
    <property type="match status" value="1"/>
</dbReference>
<evidence type="ECO:0000256" key="2">
    <source>
        <dbReference type="SAM" id="Phobius"/>
    </source>
</evidence>
<dbReference type="KEGG" id="ddz:DSYM_05760"/>
<dbReference type="PANTHER" id="PTHR42693:SF33">
    <property type="entry name" value="ARYLSULFATASE"/>
    <property type="match status" value="1"/>
</dbReference>
<dbReference type="GO" id="GO:0004065">
    <property type="term" value="F:arylsulfatase activity"/>
    <property type="evidence" value="ECO:0007669"/>
    <property type="project" value="TreeGrafter"/>
</dbReference>
<feature type="transmembrane region" description="Helical" evidence="2">
    <location>
        <begin position="42"/>
        <end position="65"/>
    </location>
</feature>
<dbReference type="CDD" id="cd16148">
    <property type="entry name" value="sulfatase_like"/>
    <property type="match status" value="1"/>
</dbReference>
<evidence type="ECO:0000259" key="4">
    <source>
        <dbReference type="Pfam" id="PF11893"/>
    </source>
</evidence>
<evidence type="ECO:0000259" key="3">
    <source>
        <dbReference type="Pfam" id="PF00884"/>
    </source>
</evidence>
<proteinExistence type="inferred from homology"/>